<dbReference type="EMBL" id="MN740594">
    <property type="protein sequence ID" value="QHS78088.1"/>
    <property type="molecule type" value="Genomic_DNA"/>
</dbReference>
<name>A0A6C0AEC9_9ZZZZ</name>
<accession>A0A6C0AEC9</accession>
<proteinExistence type="predicted"/>
<reference evidence="1" key="1">
    <citation type="journal article" date="2020" name="Nature">
        <title>Giant virus diversity and host interactions through global metagenomics.</title>
        <authorList>
            <person name="Schulz F."/>
            <person name="Roux S."/>
            <person name="Paez-Espino D."/>
            <person name="Jungbluth S."/>
            <person name="Walsh D.A."/>
            <person name="Denef V.J."/>
            <person name="McMahon K.D."/>
            <person name="Konstantinidis K.T."/>
            <person name="Eloe-Fadrosh E.A."/>
            <person name="Kyrpides N.C."/>
            <person name="Woyke T."/>
        </authorList>
    </citation>
    <scope>NUCLEOTIDE SEQUENCE</scope>
    <source>
        <strain evidence="1">GVMAG-S-1021933-23</strain>
    </source>
</reference>
<evidence type="ECO:0000313" key="1">
    <source>
        <dbReference type="EMBL" id="QHS78088.1"/>
    </source>
</evidence>
<organism evidence="1">
    <name type="scientific">viral metagenome</name>
    <dbReference type="NCBI Taxonomy" id="1070528"/>
    <lineage>
        <taxon>unclassified sequences</taxon>
        <taxon>metagenomes</taxon>
        <taxon>organismal metagenomes</taxon>
    </lineage>
</organism>
<sequence length="75" mass="8851">MDSLYLKKLWTETDFKTTPDIENLTKDLKCDYHKFSATKVDDLLSKTYDFINLSYTTPSQINLSKLKNLYLYLSD</sequence>
<dbReference type="AlphaFoldDB" id="A0A6C0AEC9"/>
<protein>
    <submittedName>
        <fullName evidence="1">Uncharacterized protein</fullName>
    </submittedName>
</protein>